<feature type="transmembrane region" description="Helical" evidence="1">
    <location>
        <begin position="6"/>
        <end position="35"/>
    </location>
</feature>
<protein>
    <submittedName>
        <fullName evidence="2">Uncharacterized protein</fullName>
    </submittedName>
</protein>
<proteinExistence type="predicted"/>
<dbReference type="EMBL" id="JAGFBR010000002">
    <property type="protein sequence ID" value="KAH0469615.1"/>
    <property type="molecule type" value="Genomic_DNA"/>
</dbReference>
<sequence length="85" mass="9848">MTITYILLVTSICLDVTTTIMLVFSDLMVISLLIVNKLSNKSRNYWLIEMPQLNILNNFLKIFAPNEALHRIIINWIIEKAKIKA</sequence>
<evidence type="ECO:0000313" key="3">
    <source>
        <dbReference type="Proteomes" id="UP000775213"/>
    </source>
</evidence>
<dbReference type="AlphaFoldDB" id="A0AAV7HNA2"/>
<accession>A0AAV7HNA2</accession>
<name>A0AAV7HNA2_DENCH</name>
<evidence type="ECO:0000256" key="1">
    <source>
        <dbReference type="SAM" id="Phobius"/>
    </source>
</evidence>
<dbReference type="Proteomes" id="UP000775213">
    <property type="component" value="Unassembled WGS sequence"/>
</dbReference>
<comment type="caution">
    <text evidence="2">The sequence shown here is derived from an EMBL/GenBank/DDBJ whole genome shotgun (WGS) entry which is preliminary data.</text>
</comment>
<keyword evidence="1" id="KW-1133">Transmembrane helix</keyword>
<reference evidence="2 3" key="1">
    <citation type="journal article" date="2021" name="Hortic Res">
        <title>Chromosome-scale assembly of the Dendrobium chrysotoxum genome enhances the understanding of orchid evolution.</title>
        <authorList>
            <person name="Zhang Y."/>
            <person name="Zhang G.Q."/>
            <person name="Zhang D."/>
            <person name="Liu X.D."/>
            <person name="Xu X.Y."/>
            <person name="Sun W.H."/>
            <person name="Yu X."/>
            <person name="Zhu X."/>
            <person name="Wang Z.W."/>
            <person name="Zhao X."/>
            <person name="Zhong W.Y."/>
            <person name="Chen H."/>
            <person name="Yin W.L."/>
            <person name="Huang T."/>
            <person name="Niu S.C."/>
            <person name="Liu Z.J."/>
        </authorList>
    </citation>
    <scope>NUCLEOTIDE SEQUENCE [LARGE SCALE GENOMIC DNA]</scope>
    <source>
        <strain evidence="2">Lindl</strain>
    </source>
</reference>
<keyword evidence="1" id="KW-0472">Membrane</keyword>
<evidence type="ECO:0000313" key="2">
    <source>
        <dbReference type="EMBL" id="KAH0469615.1"/>
    </source>
</evidence>
<organism evidence="2 3">
    <name type="scientific">Dendrobium chrysotoxum</name>
    <name type="common">Orchid</name>
    <dbReference type="NCBI Taxonomy" id="161865"/>
    <lineage>
        <taxon>Eukaryota</taxon>
        <taxon>Viridiplantae</taxon>
        <taxon>Streptophyta</taxon>
        <taxon>Embryophyta</taxon>
        <taxon>Tracheophyta</taxon>
        <taxon>Spermatophyta</taxon>
        <taxon>Magnoliopsida</taxon>
        <taxon>Liliopsida</taxon>
        <taxon>Asparagales</taxon>
        <taxon>Orchidaceae</taxon>
        <taxon>Epidendroideae</taxon>
        <taxon>Malaxideae</taxon>
        <taxon>Dendrobiinae</taxon>
        <taxon>Dendrobium</taxon>
    </lineage>
</organism>
<keyword evidence="1" id="KW-0812">Transmembrane</keyword>
<gene>
    <name evidence="2" type="ORF">IEQ34_001173</name>
</gene>
<keyword evidence="3" id="KW-1185">Reference proteome</keyword>